<protein>
    <submittedName>
        <fullName evidence="1">Uncharacterized protein</fullName>
    </submittedName>
</protein>
<comment type="caution">
    <text evidence="1">The sequence shown here is derived from an EMBL/GenBank/DDBJ whole genome shotgun (WGS) entry which is preliminary data.</text>
</comment>
<proteinExistence type="predicted"/>
<reference evidence="1" key="1">
    <citation type="submission" date="2023-06" db="EMBL/GenBank/DDBJ databases">
        <authorList>
            <consortium name="Lawrence Berkeley National Laboratory"/>
            <person name="Ahrendt S."/>
            <person name="Sahu N."/>
            <person name="Indic B."/>
            <person name="Wong-Bajracharya J."/>
            <person name="Merenyi Z."/>
            <person name="Ke H.-M."/>
            <person name="Monk M."/>
            <person name="Kocsube S."/>
            <person name="Drula E."/>
            <person name="Lipzen A."/>
            <person name="Balint B."/>
            <person name="Henrissat B."/>
            <person name="Andreopoulos B."/>
            <person name="Martin F.M."/>
            <person name="Harder C.B."/>
            <person name="Rigling D."/>
            <person name="Ford K.L."/>
            <person name="Foster G.D."/>
            <person name="Pangilinan J."/>
            <person name="Papanicolaou A."/>
            <person name="Barry K."/>
            <person name="LaButti K."/>
            <person name="Viragh M."/>
            <person name="Koriabine M."/>
            <person name="Yan M."/>
            <person name="Riley R."/>
            <person name="Champramary S."/>
            <person name="Plett K.L."/>
            <person name="Tsai I.J."/>
            <person name="Slot J."/>
            <person name="Sipos G."/>
            <person name="Plett J."/>
            <person name="Nagy L.G."/>
            <person name="Grigoriev I.V."/>
        </authorList>
    </citation>
    <scope>NUCLEOTIDE SEQUENCE</scope>
    <source>
        <strain evidence="1">FPL87.14</strain>
    </source>
</reference>
<accession>A0AA39N4A6</accession>
<dbReference type="Proteomes" id="UP001175226">
    <property type="component" value="Unassembled WGS sequence"/>
</dbReference>
<dbReference type="EMBL" id="JAUEPT010000001">
    <property type="protein sequence ID" value="KAK0456933.1"/>
    <property type="molecule type" value="Genomic_DNA"/>
</dbReference>
<sequence>MEQSNGEILSGSSEWTGYSHIAFSMFQDYYKQDLEKYGVPNTIENPIVMAKAVDLWLNTLDTTCGKVVSTGGDAKQWEHQCETEMEAKHMSWQLHDQINSLVDPGPPALGPQCLLIHILAWKSSGGCAEHFFGLSDNDWVFLWLAGWCSLCPNLAGMWKMFVSQEYCKECIGIQSVIISTSIGYFSCAQDLEAVKESNMTSHIDAWANLVASLDTSSGK</sequence>
<evidence type="ECO:0000313" key="2">
    <source>
        <dbReference type="Proteomes" id="UP001175226"/>
    </source>
</evidence>
<organism evidence="1 2">
    <name type="scientific">Armillaria borealis</name>
    <dbReference type="NCBI Taxonomy" id="47425"/>
    <lineage>
        <taxon>Eukaryota</taxon>
        <taxon>Fungi</taxon>
        <taxon>Dikarya</taxon>
        <taxon>Basidiomycota</taxon>
        <taxon>Agaricomycotina</taxon>
        <taxon>Agaricomycetes</taxon>
        <taxon>Agaricomycetidae</taxon>
        <taxon>Agaricales</taxon>
        <taxon>Marasmiineae</taxon>
        <taxon>Physalacriaceae</taxon>
        <taxon>Armillaria</taxon>
    </lineage>
</organism>
<dbReference type="AlphaFoldDB" id="A0AA39N4A6"/>
<keyword evidence="2" id="KW-1185">Reference proteome</keyword>
<name>A0AA39N4A6_9AGAR</name>
<gene>
    <name evidence="1" type="ORF">EV421DRAFT_1729457</name>
</gene>
<evidence type="ECO:0000313" key="1">
    <source>
        <dbReference type="EMBL" id="KAK0456933.1"/>
    </source>
</evidence>